<organism evidence="5 6">
    <name type="scientific">Armadillidium nasatum</name>
    <dbReference type="NCBI Taxonomy" id="96803"/>
    <lineage>
        <taxon>Eukaryota</taxon>
        <taxon>Metazoa</taxon>
        <taxon>Ecdysozoa</taxon>
        <taxon>Arthropoda</taxon>
        <taxon>Crustacea</taxon>
        <taxon>Multicrustacea</taxon>
        <taxon>Malacostraca</taxon>
        <taxon>Eumalacostraca</taxon>
        <taxon>Peracarida</taxon>
        <taxon>Isopoda</taxon>
        <taxon>Oniscidea</taxon>
        <taxon>Crinocheta</taxon>
        <taxon>Armadillidiidae</taxon>
        <taxon>Armadillidium</taxon>
    </lineage>
</organism>
<keyword evidence="1" id="KW-1015">Disulfide bond</keyword>
<dbReference type="Pfam" id="PF00147">
    <property type="entry name" value="Fibrinogen_C"/>
    <property type="match status" value="4"/>
</dbReference>
<dbReference type="PANTHER" id="PTHR19143:SF458">
    <property type="entry name" value="FIBRINOGEN C-TERMINAL DOMAIN-CONTAINING PROTEIN-RELATED"/>
    <property type="match status" value="1"/>
</dbReference>
<dbReference type="Proteomes" id="UP000326759">
    <property type="component" value="Unassembled WGS sequence"/>
</dbReference>
<evidence type="ECO:0000256" key="2">
    <source>
        <dbReference type="ARBA" id="ARBA00053344"/>
    </source>
</evidence>
<dbReference type="InterPro" id="IPR014716">
    <property type="entry name" value="Fibrinogen_a/b/g_C_1"/>
</dbReference>
<dbReference type="AlphaFoldDB" id="A0A5N5TJM6"/>
<dbReference type="PROSITE" id="PS51406">
    <property type="entry name" value="FIBRINOGEN_C_2"/>
    <property type="match status" value="4"/>
</dbReference>
<feature type="domain" description="Fibrinogen C-terminal" evidence="4">
    <location>
        <begin position="515"/>
        <end position="743"/>
    </location>
</feature>
<dbReference type="PROSITE" id="PS00514">
    <property type="entry name" value="FIBRINOGEN_C_1"/>
    <property type="match status" value="3"/>
</dbReference>
<feature type="domain" description="Fibrinogen C-terminal" evidence="4">
    <location>
        <begin position="81"/>
        <end position="303"/>
    </location>
</feature>
<protein>
    <submittedName>
        <fullName evidence="5">Techylectin-5B</fullName>
    </submittedName>
</protein>
<evidence type="ECO:0000256" key="3">
    <source>
        <dbReference type="SAM" id="SignalP"/>
    </source>
</evidence>
<evidence type="ECO:0000256" key="1">
    <source>
        <dbReference type="ARBA" id="ARBA00023157"/>
    </source>
</evidence>
<evidence type="ECO:0000313" key="6">
    <source>
        <dbReference type="Proteomes" id="UP000326759"/>
    </source>
</evidence>
<comment type="function">
    <text evidence="2">Lectin involved in innate immunity. Agglutinates all types of human erythrocytes, Gram-positive and Gram-negative bacteria. Has a stronger agglutinating activity towards Gram-negative bacteria than towards Gram-positive bacteria. Specifically recognizes acetyl group-containing substances on agglutinated cells. The hemagglutinating activity was inhibited by EDTA, acetyl group-containing mono- and disaccharides, N-acetyl derivatives of amino acids, other acetyl group-containing substances, propionamide and benzamide. Enhances the antimicrobial activity of big defensin against Gram-positive bacteria but not against Gram-negative bacteria.</text>
</comment>
<dbReference type="PANTHER" id="PTHR19143">
    <property type="entry name" value="FIBRINOGEN/TENASCIN/ANGIOPOEITIN"/>
    <property type="match status" value="1"/>
</dbReference>
<dbReference type="EMBL" id="SEYY01000855">
    <property type="protein sequence ID" value="KAB7506360.1"/>
    <property type="molecule type" value="Genomic_DNA"/>
</dbReference>
<name>A0A5N5TJM6_9CRUS</name>
<dbReference type="InterPro" id="IPR036056">
    <property type="entry name" value="Fibrinogen-like_C"/>
</dbReference>
<evidence type="ECO:0000313" key="5">
    <source>
        <dbReference type="EMBL" id="KAB7506360.1"/>
    </source>
</evidence>
<keyword evidence="3" id="KW-0732">Signal</keyword>
<evidence type="ECO:0000259" key="4">
    <source>
        <dbReference type="PROSITE" id="PS51406"/>
    </source>
</evidence>
<dbReference type="NCBIfam" id="NF040941">
    <property type="entry name" value="GGGWT_bact"/>
    <property type="match status" value="2"/>
</dbReference>
<dbReference type="InterPro" id="IPR050373">
    <property type="entry name" value="Fibrinogen_C-term_domain"/>
</dbReference>
<feature type="domain" description="Fibrinogen C-terminal" evidence="4">
    <location>
        <begin position="744"/>
        <end position="804"/>
    </location>
</feature>
<dbReference type="Gene3D" id="3.90.215.10">
    <property type="entry name" value="Gamma Fibrinogen, chain A, domain 1"/>
    <property type="match status" value="4"/>
</dbReference>
<comment type="caution">
    <text evidence="5">The sequence shown here is derived from an EMBL/GenBank/DDBJ whole genome shotgun (WGS) entry which is preliminary data.</text>
</comment>
<dbReference type="OrthoDB" id="6364687at2759"/>
<dbReference type="SMART" id="SM00186">
    <property type="entry name" value="FBG"/>
    <property type="match status" value="3"/>
</dbReference>
<keyword evidence="6" id="KW-1185">Reference proteome</keyword>
<feature type="domain" description="Fibrinogen C-terminal" evidence="4">
    <location>
        <begin position="359"/>
        <end position="514"/>
    </location>
</feature>
<proteinExistence type="predicted"/>
<accession>A0A5N5TJM6</accession>
<dbReference type="CDD" id="cd00087">
    <property type="entry name" value="FReD"/>
    <property type="match status" value="3"/>
</dbReference>
<dbReference type="GO" id="GO:0005615">
    <property type="term" value="C:extracellular space"/>
    <property type="evidence" value="ECO:0007669"/>
    <property type="project" value="TreeGrafter"/>
</dbReference>
<dbReference type="InterPro" id="IPR020837">
    <property type="entry name" value="Fibrinogen_CS"/>
</dbReference>
<reference evidence="5 6" key="1">
    <citation type="journal article" date="2019" name="PLoS Biol.">
        <title>Sex chromosomes control vertical transmission of feminizing Wolbachia symbionts in an isopod.</title>
        <authorList>
            <person name="Becking T."/>
            <person name="Chebbi M.A."/>
            <person name="Giraud I."/>
            <person name="Moumen B."/>
            <person name="Laverre T."/>
            <person name="Caubet Y."/>
            <person name="Peccoud J."/>
            <person name="Gilbert C."/>
            <person name="Cordaux R."/>
        </authorList>
    </citation>
    <scope>NUCLEOTIDE SEQUENCE [LARGE SCALE GENOMIC DNA]</scope>
    <source>
        <strain evidence="5">ANa2</strain>
        <tissue evidence="5">Whole body excluding digestive tract and cuticle</tissue>
    </source>
</reference>
<feature type="signal peptide" evidence="3">
    <location>
        <begin position="1"/>
        <end position="22"/>
    </location>
</feature>
<sequence>MLLLHIVSIYTLLLCNIKEVFSTLDNNTIDGLKTIFEGIGFSSSCVSKALSVCEQKREPNSVPVQNEFLFEKRSDNLEFHKPEESFPKNCADIQKKGNNETGIRKIYPNKCCTKRTINVFCDQETDGGGWTVLQQRKDIPNREKFYRKWTEYKLGFGNLSGEFWLGLDNIHSLVSDTLMELRVDMEDYEGGVRWAKYEYFYISDENGKYQIDLGDYSGNAGDGLSPHFGMKFSTKDQDNDVVSENCAVLYKGAWWYSGCHSSNLNGFPYKGNHSSYADGINWHPFRGHRYSLKYTKLKIICSIDNNTIDGLKSIFEGIGFSASCVSKALSVCEQTNIRDSHLVENEFIFQKKTNSEYQRIEDTYPKNCAEVQKMGDNETGIRKIYPNKCCMKKTVKVFCDQETDGGGWTVLQHREDISNRENYYRKWTEYKLGFGNLSGEFWLGLDNIHSLVSDTLMELRVDLEDYEGGVRWAKYEYFYISDENGKYQLDIGNYSGNAGDGLKPHSGMKFTTQDQDNDISSKNCAETYKGAWWYSACHSSNLNGLPHKANHTSYADVKVFCDQETDGGGWTVLQRRKDIPNRENFYRKWTEYKLGFGNLSGEFWLGLDNIHSLVSDTLMELRVDLEDYEGGVRWAKYEYFYISDENGKYQLELGDYSGNAGDGLKPQSGMKFTTQDQDNDKYNKNCAKSFKGAWWYTACHRSNLNGLPHKGNHSSHADGINWYPFRGHNYSLKNAKLSIRPSGEFWLGLDNIHSLVSDTLMELRVDMEDYERRVGWAKYEYFYISDENGKYQLDIGKYSGNAGD</sequence>
<feature type="chain" id="PRO_5024424281" evidence="3">
    <location>
        <begin position="23"/>
        <end position="804"/>
    </location>
</feature>
<dbReference type="FunFam" id="3.90.215.10:FF:000001">
    <property type="entry name" value="Tenascin isoform 1"/>
    <property type="match status" value="2"/>
</dbReference>
<dbReference type="GO" id="GO:0030246">
    <property type="term" value="F:carbohydrate binding"/>
    <property type="evidence" value="ECO:0007669"/>
    <property type="project" value="UniProtKB-ARBA"/>
</dbReference>
<dbReference type="InterPro" id="IPR002181">
    <property type="entry name" value="Fibrinogen_a/b/g_C_dom"/>
</dbReference>
<dbReference type="SUPFAM" id="SSF56496">
    <property type="entry name" value="Fibrinogen C-terminal domain-like"/>
    <property type="match status" value="4"/>
</dbReference>
<gene>
    <name evidence="5" type="primary">TL5B_1</name>
    <name evidence="5" type="ORF">Anas_04076</name>
</gene>